<feature type="domain" description="LysM" evidence="1">
    <location>
        <begin position="69"/>
        <end position="118"/>
    </location>
</feature>
<dbReference type="SMART" id="SM00257">
    <property type="entry name" value="LysM"/>
    <property type="match status" value="1"/>
</dbReference>
<dbReference type="CDD" id="cd00118">
    <property type="entry name" value="LysM"/>
    <property type="match status" value="1"/>
</dbReference>
<gene>
    <name evidence="2" type="ORF">UFOPK1440_00445</name>
    <name evidence="3" type="ORF">UFOPK1946_00428</name>
</gene>
<reference evidence="2" key="1">
    <citation type="submission" date="2020-05" db="EMBL/GenBank/DDBJ databases">
        <authorList>
            <person name="Chiriac C."/>
            <person name="Salcher M."/>
            <person name="Ghai R."/>
            <person name="Kavagutti S V."/>
        </authorList>
    </citation>
    <scope>NUCLEOTIDE SEQUENCE</scope>
</reference>
<evidence type="ECO:0000313" key="2">
    <source>
        <dbReference type="EMBL" id="CAB4540686.1"/>
    </source>
</evidence>
<dbReference type="InterPro" id="IPR036779">
    <property type="entry name" value="LysM_dom_sf"/>
</dbReference>
<sequence>MSALTISQSSVNQGFLANPSVRLNRRGRLARTLVVLSLAIVVASVAGYDAGANTSAGDSSQAATSARFITVTVAPGDTLWSLAGQLSDGGSTQALVSEIIEINSLSSADVSTGQEIRIPLNS</sequence>
<proteinExistence type="predicted"/>
<evidence type="ECO:0000313" key="3">
    <source>
        <dbReference type="EMBL" id="CAB4620470.1"/>
    </source>
</evidence>
<dbReference type="AlphaFoldDB" id="A0A6J6BNZ5"/>
<evidence type="ECO:0000259" key="1">
    <source>
        <dbReference type="PROSITE" id="PS51782"/>
    </source>
</evidence>
<organism evidence="2">
    <name type="scientific">freshwater metagenome</name>
    <dbReference type="NCBI Taxonomy" id="449393"/>
    <lineage>
        <taxon>unclassified sequences</taxon>
        <taxon>metagenomes</taxon>
        <taxon>ecological metagenomes</taxon>
    </lineage>
</organism>
<protein>
    <submittedName>
        <fullName evidence="2">Unannotated protein</fullName>
    </submittedName>
</protein>
<dbReference type="PROSITE" id="PS51782">
    <property type="entry name" value="LYSM"/>
    <property type="match status" value="1"/>
</dbReference>
<dbReference type="EMBL" id="CAEZVG010000014">
    <property type="protein sequence ID" value="CAB4620470.1"/>
    <property type="molecule type" value="Genomic_DNA"/>
</dbReference>
<dbReference type="EMBL" id="CAEZSP010000014">
    <property type="protein sequence ID" value="CAB4540686.1"/>
    <property type="molecule type" value="Genomic_DNA"/>
</dbReference>
<dbReference type="Gene3D" id="3.10.350.10">
    <property type="entry name" value="LysM domain"/>
    <property type="match status" value="1"/>
</dbReference>
<dbReference type="Pfam" id="PF01476">
    <property type="entry name" value="LysM"/>
    <property type="match status" value="1"/>
</dbReference>
<dbReference type="InterPro" id="IPR018392">
    <property type="entry name" value="LysM"/>
</dbReference>
<accession>A0A6J6BNZ5</accession>
<name>A0A6J6BNZ5_9ZZZZ</name>
<dbReference type="SUPFAM" id="SSF54106">
    <property type="entry name" value="LysM domain"/>
    <property type="match status" value="1"/>
</dbReference>